<feature type="non-terminal residue" evidence="1">
    <location>
        <position position="1"/>
    </location>
</feature>
<comment type="caution">
    <text evidence="1">The sequence shown here is derived from an EMBL/GenBank/DDBJ whole genome shotgun (WGS) entry which is preliminary data.</text>
</comment>
<proteinExistence type="predicted"/>
<evidence type="ECO:0000313" key="2">
    <source>
        <dbReference type="Proteomes" id="UP001057452"/>
    </source>
</evidence>
<protein>
    <submittedName>
        <fullName evidence="1">Uncharacterized protein</fullName>
    </submittedName>
</protein>
<organism evidence="1 2">
    <name type="scientific">Chaenocephalus aceratus</name>
    <name type="common">Blackfin icefish</name>
    <name type="synonym">Chaenichthys aceratus</name>
    <dbReference type="NCBI Taxonomy" id="36190"/>
    <lineage>
        <taxon>Eukaryota</taxon>
        <taxon>Metazoa</taxon>
        <taxon>Chordata</taxon>
        <taxon>Craniata</taxon>
        <taxon>Vertebrata</taxon>
        <taxon>Euteleostomi</taxon>
        <taxon>Actinopterygii</taxon>
        <taxon>Neopterygii</taxon>
        <taxon>Teleostei</taxon>
        <taxon>Neoteleostei</taxon>
        <taxon>Acanthomorphata</taxon>
        <taxon>Eupercaria</taxon>
        <taxon>Perciformes</taxon>
        <taxon>Notothenioidei</taxon>
        <taxon>Channichthyidae</taxon>
        <taxon>Chaenocephalus</taxon>
    </lineage>
</organism>
<gene>
    <name evidence="1" type="ORF">KUCAC02_010093</name>
</gene>
<dbReference type="Proteomes" id="UP001057452">
    <property type="component" value="Chromosome 21"/>
</dbReference>
<feature type="non-terminal residue" evidence="1">
    <location>
        <position position="96"/>
    </location>
</feature>
<sequence length="96" mass="10760">SLLSDAKLVWAAGERKRRFLQEQRLRLSHSDLRGFGANVADAGRLSHIPTEPKLLNFLFLLHPKVTSNPGLGEKPHSLTQAGEPSMSRSDQRNFEQ</sequence>
<keyword evidence="2" id="KW-1185">Reference proteome</keyword>
<dbReference type="EMBL" id="CM043805">
    <property type="protein sequence ID" value="KAI4805479.1"/>
    <property type="molecule type" value="Genomic_DNA"/>
</dbReference>
<reference evidence="1" key="1">
    <citation type="submission" date="2022-05" db="EMBL/GenBank/DDBJ databases">
        <title>Chromosome-level genome of Chaenocephalus aceratus.</title>
        <authorList>
            <person name="Park H."/>
        </authorList>
    </citation>
    <scope>NUCLEOTIDE SEQUENCE</scope>
    <source>
        <strain evidence="1">KU_202001</strain>
    </source>
</reference>
<name>A0ACB9VZY6_CHAAC</name>
<evidence type="ECO:0000313" key="1">
    <source>
        <dbReference type="EMBL" id="KAI4805479.1"/>
    </source>
</evidence>
<accession>A0ACB9VZY6</accession>